<protein>
    <submittedName>
        <fullName evidence="1">Uncharacterized protein</fullName>
    </submittedName>
</protein>
<accession>A0A6P1GA46</accession>
<name>A0A6P1GA46_9RICK</name>
<dbReference type="Proteomes" id="UP000464912">
    <property type="component" value="Chromosome"/>
</dbReference>
<organism evidence="1 2">
    <name type="scientific">Neorickettsia findlayensis</name>
    <dbReference type="NCBI Taxonomy" id="2686014"/>
    <lineage>
        <taxon>Bacteria</taxon>
        <taxon>Pseudomonadati</taxon>
        <taxon>Pseudomonadota</taxon>
        <taxon>Alphaproteobacteria</taxon>
        <taxon>Rickettsiales</taxon>
        <taxon>Anaplasmataceae</taxon>
        <taxon>Neorickettsia</taxon>
    </lineage>
</organism>
<keyword evidence="2" id="KW-1185">Reference proteome</keyword>
<gene>
    <name evidence="1" type="ORF">GP480_01835</name>
</gene>
<reference evidence="1 2" key="2">
    <citation type="journal article" date="2020" name="MBio">
        <title>Isolation and Molecular Analysis of a Novel Neorickettsia Species That Causes Potomac Horse Fever.</title>
        <authorList>
            <person name="Teymournejad O."/>
            <person name="Lin M."/>
            <person name="Bekebrede H."/>
            <person name="Kamr A."/>
            <person name="Toribio R.E."/>
            <person name="Arroyo L.G."/>
            <person name="Baird J.D."/>
            <person name="Rikihisa Y."/>
        </authorList>
    </citation>
    <scope>NUCLEOTIDE SEQUENCE [LARGE SCALE GENOMIC DNA]</scope>
    <source>
        <strain evidence="1 2">Fin17</strain>
    </source>
</reference>
<evidence type="ECO:0000313" key="2">
    <source>
        <dbReference type="Proteomes" id="UP000464912"/>
    </source>
</evidence>
<dbReference type="EMBL" id="CP047224">
    <property type="protein sequence ID" value="QHD65192.1"/>
    <property type="molecule type" value="Genomic_DNA"/>
</dbReference>
<reference evidence="1 2" key="1">
    <citation type="journal article" date="2020" name="MBio">
        <title>Erratum for Teymournejad et al., 'Isolation and Molecular Analysis of a Novel Neorickettsia Species That Causes Potomac Horse Fever'.</title>
        <authorList>
            <person name="Teymournejad O."/>
            <person name="Lin M."/>
            <person name="Bekebrede H."/>
            <person name="Kamr A."/>
            <person name="Toribio R.E."/>
            <person name="Arroyo L.G."/>
            <person name="Baird J.D."/>
            <person name="Rikihisa Y."/>
        </authorList>
    </citation>
    <scope>NUCLEOTIDE SEQUENCE [LARGE SCALE GENOMIC DNA]</scope>
    <source>
        <strain evidence="1 2">Fin17</strain>
    </source>
</reference>
<sequence>MSEKIWGCAAFCFVLFILSVFSQACVAEIKNELSCVGWIWLLDELGGMI</sequence>
<dbReference type="KEGG" id="nef:GP480_01835"/>
<evidence type="ECO:0000313" key="1">
    <source>
        <dbReference type="EMBL" id="QHD65192.1"/>
    </source>
</evidence>
<proteinExistence type="predicted"/>
<dbReference type="RefSeq" id="WP_160095358.1">
    <property type="nucleotide sequence ID" value="NZ_CP047224.1"/>
</dbReference>
<dbReference type="AlphaFoldDB" id="A0A6P1GA46"/>
<dbReference type="PROSITE" id="PS51257">
    <property type="entry name" value="PROKAR_LIPOPROTEIN"/>
    <property type="match status" value="1"/>
</dbReference>